<dbReference type="EMBL" id="BONP01000004">
    <property type="protein sequence ID" value="GIG39172.1"/>
    <property type="molecule type" value="Genomic_DNA"/>
</dbReference>
<comment type="similarity">
    <text evidence="2">Belongs to the type II topoisomerase GyrB family.</text>
</comment>
<keyword evidence="10" id="KW-1185">Reference proteome</keyword>
<dbReference type="EC" id="5.6.2.2" evidence="3"/>
<evidence type="ECO:0000256" key="6">
    <source>
        <dbReference type="ARBA" id="ARBA00023029"/>
    </source>
</evidence>
<comment type="caution">
    <text evidence="9">The sequence shown here is derived from an EMBL/GenBank/DDBJ whole genome shotgun (WGS) entry which is preliminary data.</text>
</comment>
<proteinExistence type="inferred from homology"/>
<evidence type="ECO:0000256" key="8">
    <source>
        <dbReference type="ARBA" id="ARBA00023235"/>
    </source>
</evidence>
<evidence type="ECO:0000256" key="4">
    <source>
        <dbReference type="ARBA" id="ARBA00022741"/>
    </source>
</evidence>
<dbReference type="SUPFAM" id="SSF55874">
    <property type="entry name" value="ATPase domain of HSP90 chaperone/DNA topoisomerase II/histidine kinase"/>
    <property type="match status" value="1"/>
</dbReference>
<protein>
    <recommendedName>
        <fullName evidence="3">DNA topoisomerase (ATP-hydrolyzing)</fullName>
        <ecNumber evidence="3">5.6.2.2</ecNumber>
    </recommendedName>
</protein>
<keyword evidence="6" id="KW-0799">Topoisomerase</keyword>
<keyword evidence="4" id="KW-0547">Nucleotide-binding</keyword>
<keyword evidence="5" id="KW-0067">ATP-binding</keyword>
<name>A0ABQ4DJJ9_9CELL</name>
<evidence type="ECO:0000256" key="5">
    <source>
        <dbReference type="ARBA" id="ARBA00022840"/>
    </source>
</evidence>
<evidence type="ECO:0000256" key="2">
    <source>
        <dbReference type="ARBA" id="ARBA00010708"/>
    </source>
</evidence>
<keyword evidence="8" id="KW-0413">Isomerase</keyword>
<evidence type="ECO:0000256" key="1">
    <source>
        <dbReference type="ARBA" id="ARBA00000185"/>
    </source>
</evidence>
<evidence type="ECO:0000313" key="10">
    <source>
        <dbReference type="Proteomes" id="UP000614741"/>
    </source>
</evidence>
<accession>A0ABQ4DJJ9</accession>
<keyword evidence="7" id="KW-0238">DNA-binding</keyword>
<organism evidence="9 10">
    <name type="scientific">Cellulomonas phragmiteti</name>
    <dbReference type="NCBI Taxonomy" id="478780"/>
    <lineage>
        <taxon>Bacteria</taxon>
        <taxon>Bacillati</taxon>
        <taxon>Actinomycetota</taxon>
        <taxon>Actinomycetes</taxon>
        <taxon>Micrococcales</taxon>
        <taxon>Cellulomonadaceae</taxon>
        <taxon>Cellulomonas</taxon>
    </lineage>
</organism>
<dbReference type="Proteomes" id="UP000614741">
    <property type="component" value="Unassembled WGS sequence"/>
</dbReference>
<dbReference type="PANTHER" id="PTHR45866">
    <property type="entry name" value="DNA GYRASE/TOPOISOMERASE SUBUNIT B"/>
    <property type="match status" value="1"/>
</dbReference>
<evidence type="ECO:0000256" key="7">
    <source>
        <dbReference type="ARBA" id="ARBA00023125"/>
    </source>
</evidence>
<reference evidence="9 10" key="1">
    <citation type="submission" date="2021-01" db="EMBL/GenBank/DDBJ databases">
        <title>Whole genome shotgun sequence of Cellulomonas phragmiteti NBRC 110785.</title>
        <authorList>
            <person name="Komaki H."/>
            <person name="Tamura T."/>
        </authorList>
    </citation>
    <scope>NUCLEOTIDE SEQUENCE [LARGE SCALE GENOMIC DNA]</scope>
    <source>
        <strain evidence="9 10">NBRC 110785</strain>
    </source>
</reference>
<dbReference type="PANTHER" id="PTHR45866:SF1">
    <property type="entry name" value="DNA GYRASE SUBUNIT B, MITOCHONDRIAL"/>
    <property type="match status" value="1"/>
</dbReference>
<dbReference type="InterPro" id="IPR036890">
    <property type="entry name" value="HATPase_C_sf"/>
</dbReference>
<dbReference type="Gene3D" id="3.30.565.10">
    <property type="entry name" value="Histidine kinase-like ATPase, C-terminal domain"/>
    <property type="match status" value="1"/>
</dbReference>
<evidence type="ECO:0000256" key="3">
    <source>
        <dbReference type="ARBA" id="ARBA00012895"/>
    </source>
</evidence>
<gene>
    <name evidence="9" type="ORF">Cph01nite_09340</name>
</gene>
<evidence type="ECO:0000313" key="9">
    <source>
        <dbReference type="EMBL" id="GIG39172.1"/>
    </source>
</evidence>
<sequence length="210" mass="22754">MVDVTTGPGTTHDWARTVDGEHLADVRRRADELAPGGVAHLVLEVLAYAAEEAADRGGGRCRVTLHADGSVTVADDGRGTQTRVDERGRAVRKPVMSTQDLRFFGTPDAPLLPDGHPRRGMSVVSALSDWLVHRNRRLEGSWTQRYEQGVPVTDLVPVDPDGTTGTTVHFLPRADLRTGWAGAAAAELRVRGGWTALDVEIVDERAARPR</sequence>
<comment type="catalytic activity">
    <reaction evidence="1">
        <text>ATP-dependent breakage, passage and rejoining of double-stranded DNA.</text>
        <dbReference type="EC" id="5.6.2.2"/>
    </reaction>
</comment>